<evidence type="ECO:0000313" key="3">
    <source>
        <dbReference type="RefSeq" id="XP_040951063.1"/>
    </source>
</evidence>
<protein>
    <submittedName>
        <fullName evidence="3">Uncharacterized protein isoform X1</fullName>
    </submittedName>
</protein>
<keyword evidence="1" id="KW-1133">Transmembrane helix</keyword>
<dbReference type="GeneID" id="107949211"/>
<dbReference type="PANTHER" id="PTHR35833">
    <property type="entry name" value="GALACTOSE-BINDING DOMAIN-LIKE, ARMADILLO-TYPE FOLD PROTEIN-RELATED"/>
    <property type="match status" value="1"/>
</dbReference>
<dbReference type="RefSeq" id="XP_040951063.1">
    <property type="nucleotide sequence ID" value="XM_041095129.1"/>
</dbReference>
<evidence type="ECO:0000256" key="1">
    <source>
        <dbReference type="SAM" id="Phobius"/>
    </source>
</evidence>
<dbReference type="Proteomes" id="UP000818029">
    <property type="component" value="Chromosome D06"/>
</dbReference>
<reference evidence="3" key="2">
    <citation type="submission" date="2025-08" db="UniProtKB">
        <authorList>
            <consortium name="RefSeq"/>
        </authorList>
    </citation>
    <scope>IDENTIFICATION</scope>
</reference>
<feature type="transmembrane region" description="Helical" evidence="1">
    <location>
        <begin position="20"/>
        <end position="44"/>
    </location>
</feature>
<gene>
    <name evidence="3" type="primary">LOC107949211</name>
</gene>
<keyword evidence="1" id="KW-0472">Membrane</keyword>
<keyword evidence="2" id="KW-1185">Reference proteome</keyword>
<accession>A0ABM3A880</accession>
<name>A0ABM3A880_GOSHI</name>
<reference evidence="2" key="1">
    <citation type="journal article" date="2020" name="Nat. Genet.">
        <title>Genomic diversifications of five Gossypium allopolyploid species and their impact on cotton improvement.</title>
        <authorList>
            <person name="Chen Z.J."/>
            <person name="Sreedasyam A."/>
            <person name="Ando A."/>
            <person name="Song Q."/>
            <person name="De Santiago L.M."/>
            <person name="Hulse-Kemp A.M."/>
            <person name="Ding M."/>
            <person name="Ye W."/>
            <person name="Kirkbride R.C."/>
            <person name="Jenkins J."/>
            <person name="Plott C."/>
            <person name="Lovell J."/>
            <person name="Lin Y.M."/>
            <person name="Vaughn R."/>
            <person name="Liu B."/>
            <person name="Simpson S."/>
            <person name="Scheffler B.E."/>
            <person name="Wen L."/>
            <person name="Saski C.A."/>
            <person name="Grover C.E."/>
            <person name="Hu G."/>
            <person name="Conover J.L."/>
            <person name="Carlson J.W."/>
            <person name="Shu S."/>
            <person name="Boston L.B."/>
            <person name="Williams M."/>
            <person name="Peterson D.G."/>
            <person name="McGee K."/>
            <person name="Jones D.C."/>
            <person name="Wendel J.F."/>
            <person name="Stelly D.M."/>
            <person name="Grimwood J."/>
            <person name="Schmutz J."/>
        </authorList>
    </citation>
    <scope>NUCLEOTIDE SEQUENCE [LARGE SCALE GENOMIC DNA]</scope>
    <source>
        <strain evidence="2">cv. TM-1</strain>
    </source>
</reference>
<sequence length="119" mass="13543">MWGFYFCTQRNKMFDQLLLQAKAACVLIDLCCGVLAPWITYVIAKVDLTVELMKDLLGIIQFTCPFGQTANPSYRKISKPVAKACIIPGIRRESTHEYKIPRNLTYLECLCMGDSPFIK</sequence>
<proteinExistence type="predicted"/>
<keyword evidence="1" id="KW-0812">Transmembrane</keyword>
<evidence type="ECO:0000313" key="2">
    <source>
        <dbReference type="Proteomes" id="UP000818029"/>
    </source>
</evidence>
<organism evidence="2 3">
    <name type="scientific">Gossypium hirsutum</name>
    <name type="common">Upland cotton</name>
    <name type="synonym">Gossypium mexicanum</name>
    <dbReference type="NCBI Taxonomy" id="3635"/>
    <lineage>
        <taxon>Eukaryota</taxon>
        <taxon>Viridiplantae</taxon>
        <taxon>Streptophyta</taxon>
        <taxon>Embryophyta</taxon>
        <taxon>Tracheophyta</taxon>
        <taxon>Spermatophyta</taxon>
        <taxon>Magnoliopsida</taxon>
        <taxon>eudicotyledons</taxon>
        <taxon>Gunneridae</taxon>
        <taxon>Pentapetalae</taxon>
        <taxon>rosids</taxon>
        <taxon>malvids</taxon>
        <taxon>Malvales</taxon>
        <taxon>Malvaceae</taxon>
        <taxon>Malvoideae</taxon>
        <taxon>Gossypium</taxon>
    </lineage>
</organism>
<dbReference type="PANTHER" id="PTHR35833:SF1">
    <property type="entry name" value="GALACTOSE-BINDING DOMAIN-CONTAINING PROTEIN"/>
    <property type="match status" value="1"/>
</dbReference>